<dbReference type="AlphaFoldDB" id="A6GZ65"/>
<gene>
    <name evidence="1" type="ordered locus">FP1305</name>
</gene>
<dbReference type="EMBL" id="AM398681">
    <property type="protein sequence ID" value="CAL43388.1"/>
    <property type="molecule type" value="Genomic_DNA"/>
</dbReference>
<evidence type="ECO:0000313" key="2">
    <source>
        <dbReference type="Proteomes" id="UP000006394"/>
    </source>
</evidence>
<dbReference type="Proteomes" id="UP000006394">
    <property type="component" value="Chromosome"/>
</dbReference>
<dbReference type="EnsemblBacteria" id="CAL43388">
    <property type="protein sequence ID" value="CAL43388"/>
    <property type="gene ID" value="FP1305"/>
</dbReference>
<dbReference type="STRING" id="402612.FP1305"/>
<dbReference type="KEGG" id="fps:FP1305"/>
<sequence length="46" mass="5578">MSRNSISYRKTSKLYPEIIQNNHEFISKNHELSAKIYNFIKYLDEN</sequence>
<keyword evidence="2" id="KW-1185">Reference proteome</keyword>
<evidence type="ECO:0000313" key="1">
    <source>
        <dbReference type="EMBL" id="CAL43388.1"/>
    </source>
</evidence>
<organism evidence="1 2">
    <name type="scientific">Flavobacterium psychrophilum (strain ATCC 49511 / DSM 21280 / CIP 103535 / JIP02/86)</name>
    <dbReference type="NCBI Taxonomy" id="402612"/>
    <lineage>
        <taxon>Bacteria</taxon>
        <taxon>Pseudomonadati</taxon>
        <taxon>Bacteroidota</taxon>
        <taxon>Flavobacteriia</taxon>
        <taxon>Flavobacteriales</taxon>
        <taxon>Flavobacteriaceae</taxon>
        <taxon>Flavobacterium</taxon>
    </lineage>
</organism>
<accession>A6GZ65</accession>
<proteinExistence type="predicted"/>
<protein>
    <submittedName>
        <fullName evidence="1">Uncharacterized protein</fullName>
    </submittedName>
</protein>
<name>A6GZ65_FLAPJ</name>
<dbReference type="HOGENOM" id="CLU_3183956_0_0_10"/>
<reference evidence="1 2" key="1">
    <citation type="journal article" date="2007" name="Nat. Biotechnol.">
        <title>Complete genome sequence of the fish pathogen Flavobacterium psychrophilum.</title>
        <authorList>
            <person name="Duchaud E."/>
            <person name="Boussaha M."/>
            <person name="Loux V."/>
            <person name="Bernardet J.F."/>
            <person name="Michel C."/>
            <person name="Kerouault B."/>
            <person name="Mondot S."/>
            <person name="Nicolas P."/>
            <person name="Bossy R."/>
            <person name="Caron C."/>
            <person name="Bessieres P."/>
            <person name="Gibrat J.F."/>
            <person name="Claverol S."/>
            <person name="Dumetz F."/>
            <person name="Le Henaff M."/>
            <person name="Benmansour A."/>
        </authorList>
    </citation>
    <scope>NUCLEOTIDE SEQUENCE [LARGE SCALE GENOMIC DNA]</scope>
    <source>
        <strain evidence="2">ATCC 49511 / DSM 21280 / CIP 103535 / JIP02/86</strain>
    </source>
</reference>